<keyword evidence="2" id="KW-1185">Reference proteome</keyword>
<reference evidence="1" key="3">
    <citation type="journal article" date="2017" name="Nature">
        <title>Genome sequence of the progenitor of the wheat D genome Aegilops tauschii.</title>
        <authorList>
            <person name="Luo M.C."/>
            <person name="Gu Y.Q."/>
            <person name="Puiu D."/>
            <person name="Wang H."/>
            <person name="Twardziok S.O."/>
            <person name="Deal K.R."/>
            <person name="Huo N."/>
            <person name="Zhu T."/>
            <person name="Wang L."/>
            <person name="Wang Y."/>
            <person name="McGuire P.E."/>
            <person name="Liu S."/>
            <person name="Long H."/>
            <person name="Ramasamy R.K."/>
            <person name="Rodriguez J.C."/>
            <person name="Van S.L."/>
            <person name="Yuan L."/>
            <person name="Wang Z."/>
            <person name="Xia Z."/>
            <person name="Xiao L."/>
            <person name="Anderson O.D."/>
            <person name="Ouyang S."/>
            <person name="Liang Y."/>
            <person name="Zimin A.V."/>
            <person name="Pertea G."/>
            <person name="Qi P."/>
            <person name="Bennetzen J.L."/>
            <person name="Dai X."/>
            <person name="Dawson M.W."/>
            <person name="Muller H.G."/>
            <person name="Kugler K."/>
            <person name="Rivarola-Duarte L."/>
            <person name="Spannagl M."/>
            <person name="Mayer K.F.X."/>
            <person name="Lu F.H."/>
            <person name="Bevan M.W."/>
            <person name="Leroy P."/>
            <person name="Li P."/>
            <person name="You F.M."/>
            <person name="Sun Q."/>
            <person name="Liu Z."/>
            <person name="Lyons E."/>
            <person name="Wicker T."/>
            <person name="Salzberg S.L."/>
            <person name="Devos K.M."/>
            <person name="Dvorak J."/>
        </authorList>
    </citation>
    <scope>NUCLEOTIDE SEQUENCE [LARGE SCALE GENOMIC DNA]</scope>
    <source>
        <strain evidence="1">cv. AL8/78</strain>
    </source>
</reference>
<dbReference type="Proteomes" id="UP000015105">
    <property type="component" value="Chromosome 4D"/>
</dbReference>
<sequence length="67" mass="8094">QIDREDFTAWLQLIVLLFSHIFQRRDAVYKRNYKDYFGFMEGPVREKPAEELTESEKGILAWLDKNK</sequence>
<dbReference type="AlphaFoldDB" id="A0A453HBD1"/>
<name>A0A453HBD1_AEGTS</name>
<evidence type="ECO:0000313" key="2">
    <source>
        <dbReference type="Proteomes" id="UP000015105"/>
    </source>
</evidence>
<protein>
    <submittedName>
        <fullName evidence="1">Uncharacterized protein</fullName>
    </submittedName>
</protein>
<reference evidence="2" key="1">
    <citation type="journal article" date="2014" name="Science">
        <title>Ancient hybridizations among the ancestral genomes of bread wheat.</title>
        <authorList>
            <consortium name="International Wheat Genome Sequencing Consortium,"/>
            <person name="Marcussen T."/>
            <person name="Sandve S.R."/>
            <person name="Heier L."/>
            <person name="Spannagl M."/>
            <person name="Pfeifer M."/>
            <person name="Jakobsen K.S."/>
            <person name="Wulff B.B."/>
            <person name="Steuernagel B."/>
            <person name="Mayer K.F."/>
            <person name="Olsen O.A."/>
        </authorList>
    </citation>
    <scope>NUCLEOTIDE SEQUENCE [LARGE SCALE GENOMIC DNA]</scope>
    <source>
        <strain evidence="2">cv. AL8/78</strain>
    </source>
</reference>
<reference evidence="1" key="5">
    <citation type="journal article" date="2021" name="G3 (Bethesda)">
        <title>Aegilops tauschii genome assembly Aet v5.0 features greater sequence contiguity and improved annotation.</title>
        <authorList>
            <person name="Wang L."/>
            <person name="Zhu T."/>
            <person name="Rodriguez J.C."/>
            <person name="Deal K.R."/>
            <person name="Dubcovsky J."/>
            <person name="McGuire P.E."/>
            <person name="Lux T."/>
            <person name="Spannagl M."/>
            <person name="Mayer K.F.X."/>
            <person name="Baldrich P."/>
            <person name="Meyers B.C."/>
            <person name="Huo N."/>
            <person name="Gu Y.Q."/>
            <person name="Zhou H."/>
            <person name="Devos K.M."/>
            <person name="Bennetzen J.L."/>
            <person name="Unver T."/>
            <person name="Budak H."/>
            <person name="Gulick P.J."/>
            <person name="Galiba G."/>
            <person name="Kalapos B."/>
            <person name="Nelson D.R."/>
            <person name="Li P."/>
            <person name="You F.M."/>
            <person name="Luo M.C."/>
            <person name="Dvorak J."/>
        </authorList>
    </citation>
    <scope>NUCLEOTIDE SEQUENCE [LARGE SCALE GENOMIC DNA]</scope>
    <source>
        <strain evidence="1">cv. AL8/78</strain>
    </source>
</reference>
<dbReference type="Gramene" id="AET4Gv20128500.7">
    <property type="protein sequence ID" value="AET4Gv20128500.7"/>
    <property type="gene ID" value="AET4Gv20128500"/>
</dbReference>
<reference evidence="2" key="2">
    <citation type="journal article" date="2017" name="Nat. Plants">
        <title>The Aegilops tauschii genome reveals multiple impacts of transposons.</title>
        <authorList>
            <person name="Zhao G."/>
            <person name="Zou C."/>
            <person name="Li K."/>
            <person name="Wang K."/>
            <person name="Li T."/>
            <person name="Gao L."/>
            <person name="Zhang X."/>
            <person name="Wang H."/>
            <person name="Yang Z."/>
            <person name="Liu X."/>
            <person name="Jiang W."/>
            <person name="Mao L."/>
            <person name="Kong X."/>
            <person name="Jiao Y."/>
            <person name="Jia J."/>
        </authorList>
    </citation>
    <scope>NUCLEOTIDE SEQUENCE [LARGE SCALE GENOMIC DNA]</scope>
    <source>
        <strain evidence="2">cv. AL8/78</strain>
    </source>
</reference>
<evidence type="ECO:0000313" key="1">
    <source>
        <dbReference type="EnsemblPlants" id="AET4Gv20128500.7"/>
    </source>
</evidence>
<proteinExistence type="predicted"/>
<reference evidence="1" key="4">
    <citation type="submission" date="2019-03" db="UniProtKB">
        <authorList>
            <consortium name="EnsemblPlants"/>
        </authorList>
    </citation>
    <scope>IDENTIFICATION</scope>
</reference>
<accession>A0A453HBD1</accession>
<organism evidence="1 2">
    <name type="scientific">Aegilops tauschii subsp. strangulata</name>
    <name type="common">Goatgrass</name>
    <dbReference type="NCBI Taxonomy" id="200361"/>
    <lineage>
        <taxon>Eukaryota</taxon>
        <taxon>Viridiplantae</taxon>
        <taxon>Streptophyta</taxon>
        <taxon>Embryophyta</taxon>
        <taxon>Tracheophyta</taxon>
        <taxon>Spermatophyta</taxon>
        <taxon>Magnoliopsida</taxon>
        <taxon>Liliopsida</taxon>
        <taxon>Poales</taxon>
        <taxon>Poaceae</taxon>
        <taxon>BOP clade</taxon>
        <taxon>Pooideae</taxon>
        <taxon>Triticodae</taxon>
        <taxon>Triticeae</taxon>
        <taxon>Triticinae</taxon>
        <taxon>Aegilops</taxon>
    </lineage>
</organism>
<dbReference type="PANTHER" id="PTHR36327">
    <property type="entry name" value="UNNAMED PRODUCT"/>
    <property type="match status" value="1"/>
</dbReference>
<dbReference type="PANTHER" id="PTHR36327:SF1">
    <property type="entry name" value="OS03G0731100 PROTEIN"/>
    <property type="match status" value="1"/>
</dbReference>
<dbReference type="EnsemblPlants" id="AET4Gv20128500.7">
    <property type="protein sequence ID" value="AET4Gv20128500.7"/>
    <property type="gene ID" value="AET4Gv20128500"/>
</dbReference>